<dbReference type="GO" id="GO:0016324">
    <property type="term" value="C:apical plasma membrane"/>
    <property type="evidence" value="ECO:0007669"/>
    <property type="project" value="TreeGrafter"/>
</dbReference>
<dbReference type="PANTHER" id="PTHR14191">
    <property type="entry name" value="PDZ DOMAIN CONTAINING PROTEIN"/>
    <property type="match status" value="1"/>
</dbReference>
<dbReference type="GO" id="GO:0043495">
    <property type="term" value="F:protein-membrane adaptor activity"/>
    <property type="evidence" value="ECO:0007669"/>
    <property type="project" value="TreeGrafter"/>
</dbReference>
<keyword evidence="1" id="KW-0677">Repeat</keyword>
<dbReference type="Ensembl" id="ENSSOCT00000011761.1">
    <property type="protein sequence ID" value="ENSSOCP00000011458.1"/>
    <property type="gene ID" value="ENSSOCG00000008692.1"/>
</dbReference>
<dbReference type="Proteomes" id="UP000694551">
    <property type="component" value="Unplaced"/>
</dbReference>
<dbReference type="PROSITE" id="PS50106">
    <property type="entry name" value="PDZ"/>
    <property type="match status" value="1"/>
</dbReference>
<dbReference type="SUPFAM" id="SSF50156">
    <property type="entry name" value="PDZ domain-like"/>
    <property type="match status" value="1"/>
</dbReference>
<evidence type="ECO:0000313" key="3">
    <source>
        <dbReference type="Ensembl" id="ENSSOCP00000011458.1"/>
    </source>
</evidence>
<reference evidence="3" key="2">
    <citation type="submission" date="2025-09" db="UniProtKB">
        <authorList>
            <consortium name="Ensembl"/>
        </authorList>
    </citation>
    <scope>IDENTIFICATION</scope>
</reference>
<proteinExistence type="predicted"/>
<dbReference type="Gene3D" id="2.30.42.10">
    <property type="match status" value="1"/>
</dbReference>
<name>A0A8D0F8T8_STROC</name>
<organism evidence="3 4">
    <name type="scientific">Strix occidentalis caurina</name>
    <name type="common">northern spotted owl</name>
    <dbReference type="NCBI Taxonomy" id="311401"/>
    <lineage>
        <taxon>Eukaryota</taxon>
        <taxon>Metazoa</taxon>
        <taxon>Chordata</taxon>
        <taxon>Craniata</taxon>
        <taxon>Vertebrata</taxon>
        <taxon>Euteleostomi</taxon>
        <taxon>Archelosauria</taxon>
        <taxon>Archosauria</taxon>
        <taxon>Dinosauria</taxon>
        <taxon>Saurischia</taxon>
        <taxon>Theropoda</taxon>
        <taxon>Coelurosauria</taxon>
        <taxon>Aves</taxon>
        <taxon>Neognathae</taxon>
        <taxon>Neoaves</taxon>
        <taxon>Telluraves</taxon>
        <taxon>Strigiformes</taxon>
        <taxon>Strigidae</taxon>
        <taxon>Strix</taxon>
    </lineage>
</organism>
<dbReference type="InterPro" id="IPR036034">
    <property type="entry name" value="PDZ_sf"/>
</dbReference>
<protein>
    <submittedName>
        <fullName evidence="3">PDZ domain containing 3</fullName>
    </submittedName>
</protein>
<dbReference type="CDD" id="cd06768">
    <property type="entry name" value="PDZ_NHERF-like"/>
    <property type="match status" value="1"/>
</dbReference>
<accession>A0A8D0F8T8</accession>
<keyword evidence="4" id="KW-1185">Reference proteome</keyword>
<dbReference type="Pfam" id="PF00595">
    <property type="entry name" value="PDZ"/>
    <property type="match status" value="1"/>
</dbReference>
<evidence type="ECO:0000313" key="4">
    <source>
        <dbReference type="Proteomes" id="UP000694551"/>
    </source>
</evidence>
<dbReference type="SMART" id="SM00228">
    <property type="entry name" value="PDZ"/>
    <property type="match status" value="1"/>
</dbReference>
<evidence type="ECO:0000256" key="1">
    <source>
        <dbReference type="ARBA" id="ARBA00022737"/>
    </source>
</evidence>
<dbReference type="InterPro" id="IPR051067">
    <property type="entry name" value="NHER"/>
</dbReference>
<dbReference type="PANTHER" id="PTHR14191:SF20">
    <property type="entry name" value="NA(+)_H(+) EXCHANGE REGULATORY COFACTOR NHE-RF4"/>
    <property type="match status" value="1"/>
</dbReference>
<dbReference type="GO" id="GO:0072659">
    <property type="term" value="P:protein localization to plasma membrane"/>
    <property type="evidence" value="ECO:0007669"/>
    <property type="project" value="TreeGrafter"/>
</dbReference>
<sequence>PTLPLVLQDLAGLGSSGKFEFNPKDGIDNPALSLTEDTGKYPYLSRPRFYLLSKGNTETFGFCLHEELGCQGHVIRQVELGGLAQRRGLQDGDRLLQVNGHFVDHMDHLLRIRAHDDQVTDLASGW</sequence>
<feature type="domain" description="PDZ" evidence="2">
    <location>
        <begin position="49"/>
        <end position="108"/>
    </location>
</feature>
<dbReference type="AlphaFoldDB" id="A0A8D0F8T8"/>
<evidence type="ECO:0000259" key="2">
    <source>
        <dbReference type="PROSITE" id="PS50106"/>
    </source>
</evidence>
<dbReference type="InterPro" id="IPR001478">
    <property type="entry name" value="PDZ"/>
</dbReference>
<reference evidence="3" key="1">
    <citation type="submission" date="2025-08" db="UniProtKB">
        <authorList>
            <consortium name="Ensembl"/>
        </authorList>
    </citation>
    <scope>IDENTIFICATION</scope>
</reference>
<dbReference type="GO" id="GO:0005102">
    <property type="term" value="F:signaling receptor binding"/>
    <property type="evidence" value="ECO:0007669"/>
    <property type="project" value="TreeGrafter"/>
</dbReference>